<dbReference type="Proteomes" id="UP000011765">
    <property type="component" value="Chromosome"/>
</dbReference>
<proteinExistence type="predicted"/>
<evidence type="ECO:0000313" key="5">
    <source>
        <dbReference type="Proteomes" id="UP000011765"/>
    </source>
</evidence>
<dbReference type="KEGG" id="tnr:Thena_0275"/>
<dbReference type="RefSeq" id="WP_013755653.1">
    <property type="nucleotide sequence ID" value="NC_015499.1"/>
</dbReference>
<dbReference type="eggNOG" id="COG0456">
    <property type="taxonomic scope" value="Bacteria"/>
</dbReference>
<keyword evidence="2" id="KW-0012">Acyltransferase</keyword>
<sequence length="157" mass="18794">MDIKNTDSFKVDFSKVDIIPATLSHCESLMEFGRELPSFYSNIEFLKKDLFDPLKCFFVAIYEDLVVGFISFFKLYDEIHLAYIYVKRDFRNFGLGKRLFKFAYDKFYLKGKEIWLEVETTNTAACLFYTKLGFRIVYKRKNYYGENKDAWIMKREA</sequence>
<feature type="domain" description="N-acetyltransferase" evidence="3">
    <location>
        <begin position="16"/>
        <end position="157"/>
    </location>
</feature>
<evidence type="ECO:0000313" key="4">
    <source>
        <dbReference type="EMBL" id="AEE13923.1"/>
    </source>
</evidence>
<dbReference type="InterPro" id="IPR016181">
    <property type="entry name" value="Acyl_CoA_acyltransferase"/>
</dbReference>
<dbReference type="STRING" id="747365.Thena_0275"/>
<dbReference type="InterPro" id="IPR000182">
    <property type="entry name" value="GNAT_dom"/>
</dbReference>
<name>M1E5Z8_9BACT</name>
<dbReference type="AlphaFoldDB" id="M1E5Z8"/>
<dbReference type="InterPro" id="IPR050680">
    <property type="entry name" value="YpeA/RimI_acetyltransf"/>
</dbReference>
<gene>
    <name evidence="4" type="ORF">Thena_0275</name>
</gene>
<keyword evidence="1 4" id="KW-0808">Transferase</keyword>
<dbReference type="CDD" id="cd04301">
    <property type="entry name" value="NAT_SF"/>
    <property type="match status" value="1"/>
</dbReference>
<keyword evidence="5" id="KW-1185">Reference proteome</keyword>
<evidence type="ECO:0000256" key="2">
    <source>
        <dbReference type="ARBA" id="ARBA00023315"/>
    </source>
</evidence>
<evidence type="ECO:0000256" key="1">
    <source>
        <dbReference type="ARBA" id="ARBA00022679"/>
    </source>
</evidence>
<dbReference type="GO" id="GO:0016747">
    <property type="term" value="F:acyltransferase activity, transferring groups other than amino-acyl groups"/>
    <property type="evidence" value="ECO:0007669"/>
    <property type="project" value="InterPro"/>
</dbReference>
<dbReference type="OrthoDB" id="9798006at2"/>
<accession>M1E5Z8</accession>
<dbReference type="Gene3D" id="3.40.630.30">
    <property type="match status" value="1"/>
</dbReference>
<protein>
    <submittedName>
        <fullName evidence="4">GCN5-related N-acetyltransferase</fullName>
    </submittedName>
</protein>
<reference evidence="4 5" key="1">
    <citation type="submission" date="2011-04" db="EMBL/GenBank/DDBJ databases">
        <title>The complete genome of Thermodesulfobium narugense DSM 14796.</title>
        <authorList>
            <consortium name="US DOE Joint Genome Institute (JGI-PGF)"/>
            <person name="Lucas S."/>
            <person name="Han J."/>
            <person name="Lapidus A."/>
            <person name="Bruce D."/>
            <person name="Goodwin L."/>
            <person name="Pitluck S."/>
            <person name="Peters L."/>
            <person name="Kyrpides N."/>
            <person name="Mavromatis K."/>
            <person name="Pagani I."/>
            <person name="Ivanova N."/>
            <person name="Ovchinnikova G."/>
            <person name="Zhang X."/>
            <person name="Saunders L."/>
            <person name="Detter J.C."/>
            <person name="Tapia R."/>
            <person name="Han C."/>
            <person name="Land M."/>
            <person name="Hauser L."/>
            <person name="Markowitz V."/>
            <person name="Cheng J.-F."/>
            <person name="Hugenholtz P."/>
            <person name="Woyke T."/>
            <person name="Wu D."/>
            <person name="Spring S."/>
            <person name="Schroeder M."/>
            <person name="Brambilla E."/>
            <person name="Klenk H.-P."/>
            <person name="Eisen J.A."/>
        </authorList>
    </citation>
    <scope>NUCLEOTIDE SEQUENCE [LARGE SCALE GENOMIC DNA]</scope>
    <source>
        <strain evidence="4 5">DSM 14796</strain>
    </source>
</reference>
<dbReference type="PANTHER" id="PTHR43420">
    <property type="entry name" value="ACETYLTRANSFERASE"/>
    <property type="match status" value="1"/>
</dbReference>
<dbReference type="PANTHER" id="PTHR43420:SF12">
    <property type="entry name" value="N-ACETYLTRANSFERASE DOMAIN-CONTAINING PROTEIN"/>
    <property type="match status" value="1"/>
</dbReference>
<dbReference type="Pfam" id="PF00583">
    <property type="entry name" value="Acetyltransf_1"/>
    <property type="match status" value="1"/>
</dbReference>
<dbReference type="PROSITE" id="PS51186">
    <property type="entry name" value="GNAT"/>
    <property type="match status" value="1"/>
</dbReference>
<organism evidence="4 5">
    <name type="scientific">Thermodesulfobium narugense DSM 14796</name>
    <dbReference type="NCBI Taxonomy" id="747365"/>
    <lineage>
        <taxon>Bacteria</taxon>
        <taxon>Pseudomonadati</taxon>
        <taxon>Thermodesulfobiota</taxon>
        <taxon>Thermodesulfobiia</taxon>
        <taxon>Thermodesulfobiales</taxon>
        <taxon>Thermodesulfobiaceae</taxon>
        <taxon>Thermodesulfobium</taxon>
    </lineage>
</organism>
<dbReference type="EMBL" id="CP002690">
    <property type="protein sequence ID" value="AEE13923.1"/>
    <property type="molecule type" value="Genomic_DNA"/>
</dbReference>
<dbReference type="HOGENOM" id="CLU_013985_23_2_9"/>
<evidence type="ECO:0000259" key="3">
    <source>
        <dbReference type="PROSITE" id="PS51186"/>
    </source>
</evidence>
<dbReference type="SUPFAM" id="SSF55729">
    <property type="entry name" value="Acyl-CoA N-acyltransferases (Nat)"/>
    <property type="match status" value="1"/>
</dbReference>